<dbReference type="Pfam" id="PF00486">
    <property type="entry name" value="Trans_reg_C"/>
    <property type="match status" value="2"/>
</dbReference>
<feature type="DNA-binding region" description="OmpR/PhoB-type" evidence="3">
    <location>
        <begin position="1620"/>
        <end position="1717"/>
    </location>
</feature>
<keyword evidence="1 3" id="KW-0238">DNA-binding</keyword>
<keyword evidence="2" id="KW-0645">Protease</keyword>
<name>A0ABP3GAR6_9ACTN</name>
<keyword evidence="8" id="KW-1185">Reference proteome</keyword>
<evidence type="ECO:0000313" key="7">
    <source>
        <dbReference type="EMBL" id="GAA0340941.1"/>
    </source>
</evidence>
<feature type="domain" description="OmpR/PhoB-type" evidence="6">
    <location>
        <begin position="1513"/>
        <end position="1614"/>
    </location>
</feature>
<evidence type="ECO:0000256" key="4">
    <source>
        <dbReference type="SAM" id="MobiDB-lite"/>
    </source>
</evidence>
<dbReference type="InterPro" id="IPR016032">
    <property type="entry name" value="Sig_transdc_resp-reg_C-effctor"/>
</dbReference>
<accession>A0ABP3GAR6</accession>
<feature type="region of interest" description="Disordered" evidence="4">
    <location>
        <begin position="1895"/>
        <end position="1918"/>
    </location>
</feature>
<protein>
    <recommendedName>
        <fullName evidence="9">OmpR/PhoB-type domain-containing protein</fullName>
    </recommendedName>
</protein>
<dbReference type="InterPro" id="IPR038765">
    <property type="entry name" value="Papain-like_cys_pep_sf"/>
</dbReference>
<feature type="active site" evidence="2">
    <location>
        <position position="2931"/>
    </location>
</feature>
<feature type="active site" evidence="2">
    <location>
        <position position="3150"/>
    </location>
</feature>
<dbReference type="InterPro" id="IPR036388">
    <property type="entry name" value="WH-like_DNA-bd_sf"/>
</dbReference>
<dbReference type="InterPro" id="IPR001867">
    <property type="entry name" value="OmpR/PhoB-type_DNA-bd"/>
</dbReference>
<feature type="active site" evidence="2">
    <location>
        <position position="3133"/>
    </location>
</feature>
<keyword evidence="2" id="KW-0788">Thiol protease</keyword>
<comment type="caution">
    <text evidence="7">The sequence shown here is derived from an EMBL/GenBank/DDBJ whole genome shotgun (WGS) entry which is preliminary data.</text>
</comment>
<dbReference type="Gene3D" id="1.10.10.10">
    <property type="entry name" value="Winged helix-like DNA-binding domain superfamily/Winged helix DNA-binding domain"/>
    <property type="match status" value="4"/>
</dbReference>
<dbReference type="CDD" id="cd00383">
    <property type="entry name" value="trans_reg_C"/>
    <property type="match status" value="3"/>
</dbReference>
<sequence>MRGVRPQDDAFKQVLAALVPSGRRYGAAEQILRTGTRTFLESNARRLLTHTAAGLAGSSVLPSPTTRRGLRIPLPSLPHGWRQEVRVWGRTFNVRHEQTVKGTTLEQYSESDLRFGEENATSYGVDTSAGPAGVFQHRPSGEGDDAGHEPTSDDAGHEPTSNKAASGASIGLVGGGEASRGRSEKEMGGALDLNLGTYSGDGEQLGADVVYTIEYRRWRDVRGKRKLLDAFRRGEGENVRGARKLLNAFRRGAGERVSYRAQRHVKITRGVELLVPYVLAADHGLPVPARDDLPSAKGERHYLHDDLAMAAAHIEEVDAADVVDTIEALLGGNVDPDVLTAIETAYDEEAIRSQYKTARRGGIPRIFTTPAPMWGEGHRVWDYLKMDARTGGTLHIGTRVIAIEDSITYRRPRPDVKLTTGGQAFVQIGKDRSRGHGWHVEGFGDGRWATAPFGLRPAGGASATYERRDAVKTGLESTARDVRRATAKDTAQEFSHSLRYRVEVFFRYSPSELFQRSGQVAKLLPQLVDVLSRGEAHRMWRHLFPAGTPAAASRDVHGRAKVLVPTHLTAAGPRPDAAGTPVEISPALTRTRPPAPTALATSLAEHVHAMTLPGIEHLARWAPAAAMPRRRIDEAAVARGVAPTTKGFGPAHENTLTVDIALDERDAAANIDKLLRGTYRIPLVGGDDLTLQMVPTRGRWKTRGGFTGLNFPEHSQEPAREHEAERGWTFAGETNVGHAFARPIQEGADQPIIDPGGSYSKAKRKARMYKNSAGDYVESNRQRDDDYDYYVFDARFYVSGPRGHHVVLDVPDGFIGMLPVTVARRLINDLGPDLERPPLGDAELPASWAESGTLPPEATAEIIDLAGGMAALRGRTLRLWTRTDHLATAAATAKRITTQTGIPVELLTRDTDGTISRYPQSAPQAPRPVTTSPDEPGAAVKPSLNGLTGPADEGPPASAPLIDEDRQVSLADLERAGIDLTPAQRSQAILSGGLRGADLTRVQRSRPAVEIEPVVPEPPVVSSVSGGRRSVVWGSRGEPRWRRVVSPNGDRVGDVFFDDADWASRAPFYWALRHAGFVSWRGVPGREVAVRVEVPVDDRSGVYLLAWHGSQPPDEVGVVRATAREIVSRGFTTLFLLRCTHPGVAPSAELSRVARDFKLTIFEWLGVQAPTPWWIHSLPDKEGRPTSVRAYRADGGVDHYGAAEDSAGVALGGVADRLGYPARELWNAPSPQATSSVPSLAAVPSLATSGSFVRVGRRGVVFGEVEFFLAPMVGARGDGFGEALVALLDAAGVVGAPRTVGELYARVSGLATEEDMPVPPTVEGRELAPRLLREFRGLLRGDGGGSLLAPSVFNHVVAMVVGWRLAPVTVVGADGAVRRYGLDAPLGALVVEQEGRFLAAVRVLRVGDLTIDLAAGGGVVRDGEWIKLSRLEWKLLTCLANNHGFPVRRGEILKAVWDGQNVEYSRDGRVLKSLRKKLKDDPDDPQLIVPVNTDAGPALRFGPRELRASERAVELVRVGDFTIDVVGGEVRKGKKPIELSGLEWKMLKYLAQHHGKVVMRDKVVQAVWNGNPPAYGAYSELLRHLREKLKDDPDDPQLIVPVNTDAGPALRFGPHELRAVELVRVGDLTIDVVGGEVRKGKKPIELSGLEWKVFKYLVQHHGKRVPRADLIHMFLSGVKIPDSGLLEVIFKLRVKIGDDLDHPHLIVVVGRSVRFGPELEVGAAAQLRRVNFQSSGALADWRDNWAKKGVSDAVLRLLEQRVEDLAEKTVTIKRLWDESKDNHGYGNGRAIFYRMAGELKSAWDGALDPDSSDAESVSAVPGSDGGADLGGGSAAAAPSPAGAGSVGPVEAIRGIGEGAEARAVVRGAQATEVGAASGSAVEGGSAGDADIRSSAAVRPDSSDAGSMPAVPGFDEADFGGGFAEDSSAWVGPEAGSTEMEVDFFGYGDDSLRTPEPGTSGPSFSWDPAAGDLGRSEPGAGPGAAVRAGDLTGVEFGEDAVRQHLSDVEYASDAAAGPGTEALGHEASSSAGAEVVVLVGEWGAVFEGMGLFLEPAVGVVSDGFDEALLGSLRAAGVVDVPASVDDLDEWVREKAADEDMPAPGLLEQFRGRLERGEARGGPFNDIKAMVVGRHLVPVTVVWADGGVRRYGHDWPVGVLVVERNGRFFAAVRSLQAGDVETTNSAEVVVCKGAERISVADGAWDMLKHFIKHRGETLPQSEIMRAVWPGKDVVISYFYKLLRNVRRLIGDITYWPRLIVEVAAGMEPAFRFGPPERPRLRRRLQIGDLEIDFSGGEVLKNGNPATLSTHSWRMLECIAWYHLDHEKPIPVADLQAWGGLPEDSSNFRSSLNTLRRAVGDDLKVPRLIVQSGIGENRALGFGPSVRFVPMRQDAQTVAGGVQTADAETAAERLRAESSSAAGSEMDWEPAEGSGSGSGVPDAGLRDESARMQPGEGVDRHAAGSLADSGAERRNRAPRREYANDVELAVAGPVHAGDHAGVGQAAPDVFPVSRPRWHEVRSSDGEDVGRVYFPDEALRLRSPFYGDLRNAKFWSWSGTPGREVAVPLEVPLGDRSGVYLLAWHGSQPPPDEVGVVRATAREIVSRGFTTLFLLRCTEAGVAPSPELRRVARDYRLTIFEGTGRVAPTPDAINLLPDAGGRALPGRVYRPGGDVVDHYPAAARVEPGGGADRHAADSPAGSGGDLVELRVAPLEGETLGRALARTLDQRSSLLRTGDDESALGDPSAATGSPFDRLMAGLTEEILPEPARLFDEGGTVRVQDLESAGIPLTTVQHTQAVLGGGTLSVESLTPIQRFRLALESPLLTPETRAEMLAALDSAAQALGVRLVLTGASNLPGPATLPDPVFHNASTATGTGRLTAVVRRPEFQDLNDDPESIPDDYGRPLEYADGTRVPLFDGVPTRQQIHQGGLDDCQLITLIGAVAARHPRMISDRMRETPDGNYQVLLHETEYVEEDDFYRPTGRLISLTVTPDLPIFTDDPGTPAFARGSGTAWAPILEKAFAGLDETWSAERWQRWIDGWASMGEDEDAVPRGYRRLNQGGLQEEGAEALAQLTGRPSAFLEIPGFFEASGPDADRQLLDGFRAALRGNRPIVVGTSSPEEGDDQLLAAGLLAGHYYDVVGVDGAGRIQLHNPWNRLHPPRLTVQGFRSAFSGFYITWLES</sequence>
<feature type="region of interest" description="Disordered" evidence="4">
    <location>
        <begin position="1949"/>
        <end position="1985"/>
    </location>
</feature>
<dbReference type="EMBL" id="BAAABM010000025">
    <property type="protein sequence ID" value="GAA0340941.1"/>
    <property type="molecule type" value="Genomic_DNA"/>
</dbReference>
<feature type="DNA-binding region" description="OmpR/PhoB-type" evidence="3">
    <location>
        <begin position="1513"/>
        <end position="1614"/>
    </location>
</feature>
<organism evidence="7 8">
    <name type="scientific">Actinoallomurus spadix</name>
    <dbReference type="NCBI Taxonomy" id="79912"/>
    <lineage>
        <taxon>Bacteria</taxon>
        <taxon>Bacillati</taxon>
        <taxon>Actinomycetota</taxon>
        <taxon>Actinomycetes</taxon>
        <taxon>Streptosporangiales</taxon>
        <taxon>Thermomonosporaceae</taxon>
        <taxon>Actinoallomurus</taxon>
    </lineage>
</organism>
<feature type="region of interest" description="Disordered" evidence="4">
    <location>
        <begin position="914"/>
        <end position="960"/>
    </location>
</feature>
<feature type="compositionally biased region" description="Basic and acidic residues" evidence="4">
    <location>
        <begin position="2467"/>
        <end position="2477"/>
    </location>
</feature>
<evidence type="ECO:0000259" key="6">
    <source>
        <dbReference type="PROSITE" id="PS51755"/>
    </source>
</evidence>
<feature type="domain" description="OmpR/PhoB-type" evidence="6">
    <location>
        <begin position="1401"/>
        <end position="1503"/>
    </location>
</feature>
<keyword evidence="2" id="KW-0378">Hydrolase</keyword>
<dbReference type="Proteomes" id="UP001501822">
    <property type="component" value="Unassembled WGS sequence"/>
</dbReference>
<reference evidence="8" key="1">
    <citation type="journal article" date="2019" name="Int. J. Syst. Evol. Microbiol.">
        <title>The Global Catalogue of Microorganisms (GCM) 10K type strain sequencing project: providing services to taxonomists for standard genome sequencing and annotation.</title>
        <authorList>
            <consortium name="The Broad Institute Genomics Platform"/>
            <consortium name="The Broad Institute Genome Sequencing Center for Infectious Disease"/>
            <person name="Wu L."/>
            <person name="Ma J."/>
        </authorList>
    </citation>
    <scope>NUCLEOTIDE SEQUENCE [LARGE SCALE GENOMIC DNA]</scope>
    <source>
        <strain evidence="8">JCM 3146</strain>
    </source>
</reference>
<evidence type="ECO:0000313" key="8">
    <source>
        <dbReference type="Proteomes" id="UP001501822"/>
    </source>
</evidence>
<evidence type="ECO:0000256" key="3">
    <source>
        <dbReference type="PROSITE-ProRule" id="PRU01091"/>
    </source>
</evidence>
<feature type="region of interest" description="Disordered" evidence="4">
    <location>
        <begin position="2408"/>
        <end position="2477"/>
    </location>
</feature>
<evidence type="ECO:0000259" key="5">
    <source>
        <dbReference type="PROSITE" id="PS50203"/>
    </source>
</evidence>
<proteinExistence type="predicted"/>
<feature type="region of interest" description="Disordered" evidence="4">
    <location>
        <begin position="2679"/>
        <end position="2700"/>
    </location>
</feature>
<feature type="DNA-binding region" description="OmpR/PhoB-type" evidence="3">
    <location>
        <begin position="1401"/>
        <end position="1503"/>
    </location>
</feature>
<feature type="compositionally biased region" description="Basic and acidic residues" evidence="4">
    <location>
        <begin position="139"/>
        <end position="157"/>
    </location>
</feature>
<dbReference type="SUPFAM" id="SSF46894">
    <property type="entry name" value="C-terminal effector domain of the bipartite response regulators"/>
    <property type="match status" value="4"/>
</dbReference>
<feature type="region of interest" description="Disordered" evidence="4">
    <location>
        <begin position="121"/>
        <end position="185"/>
    </location>
</feature>
<feature type="domain" description="OmpR/PhoB-type" evidence="6">
    <location>
        <begin position="1620"/>
        <end position="1717"/>
    </location>
</feature>
<evidence type="ECO:0008006" key="9">
    <source>
        <dbReference type="Google" id="ProtNLM"/>
    </source>
</evidence>
<evidence type="ECO:0000256" key="2">
    <source>
        <dbReference type="PROSITE-ProRule" id="PRU00239"/>
    </source>
</evidence>
<evidence type="ECO:0000256" key="1">
    <source>
        <dbReference type="ARBA" id="ARBA00023125"/>
    </source>
</evidence>
<feature type="compositionally biased region" description="Gly residues" evidence="4">
    <location>
        <begin position="1823"/>
        <end position="1833"/>
    </location>
</feature>
<dbReference type="SMART" id="SM00862">
    <property type="entry name" value="Trans_reg_C"/>
    <property type="match status" value="4"/>
</dbReference>
<dbReference type="PROSITE" id="PS51755">
    <property type="entry name" value="OMPR_PHOB"/>
    <property type="match status" value="3"/>
</dbReference>
<dbReference type="InterPro" id="IPR001300">
    <property type="entry name" value="Peptidase_C2_calpain_cat"/>
</dbReference>
<feature type="region of interest" description="Disordered" evidence="4">
    <location>
        <begin position="1806"/>
        <end position="1846"/>
    </location>
</feature>
<feature type="compositionally biased region" description="Low complexity" evidence="4">
    <location>
        <begin position="1834"/>
        <end position="1846"/>
    </location>
</feature>
<dbReference type="PROSITE" id="PS50203">
    <property type="entry name" value="CALPAIN_CAT"/>
    <property type="match status" value="1"/>
</dbReference>
<feature type="compositionally biased region" description="Polar residues" evidence="4">
    <location>
        <begin position="914"/>
        <end position="933"/>
    </location>
</feature>
<feature type="domain" description="Calpain catalytic" evidence="5">
    <location>
        <begin position="2858"/>
        <end position="3152"/>
    </location>
</feature>
<dbReference type="SUPFAM" id="SSF54001">
    <property type="entry name" value="Cysteine proteinases"/>
    <property type="match status" value="1"/>
</dbReference>
<gene>
    <name evidence="7" type="ORF">GCM10010151_33200</name>
</gene>